<feature type="compositionally biased region" description="Polar residues" evidence="2">
    <location>
        <begin position="519"/>
        <end position="530"/>
    </location>
</feature>
<feature type="region of interest" description="Disordered" evidence="2">
    <location>
        <begin position="503"/>
        <end position="577"/>
    </location>
</feature>
<dbReference type="Ensembl" id="ENSCPVT00000022163.2">
    <property type="protein sequence ID" value="ENSCPVP00000021218.1"/>
    <property type="gene ID" value="ENSCPVG00000015348.2"/>
</dbReference>
<evidence type="ECO:0000256" key="1">
    <source>
        <dbReference type="SAM" id="Coils"/>
    </source>
</evidence>
<name>A0A8C3NJV7_GEOPR</name>
<feature type="coiled-coil region" evidence="1">
    <location>
        <begin position="971"/>
        <end position="1061"/>
    </location>
</feature>
<reference evidence="3" key="2">
    <citation type="submission" date="2025-08" db="UniProtKB">
        <authorList>
            <consortium name="Ensembl"/>
        </authorList>
    </citation>
    <scope>IDENTIFICATION</scope>
</reference>
<evidence type="ECO:0000313" key="4">
    <source>
        <dbReference type="Proteomes" id="UP000694382"/>
    </source>
</evidence>
<proteinExistence type="predicted"/>
<feature type="region of interest" description="Disordered" evidence="2">
    <location>
        <begin position="45"/>
        <end position="67"/>
    </location>
</feature>
<dbReference type="AlphaFoldDB" id="A0A8C3NJV7"/>
<evidence type="ECO:0000313" key="3">
    <source>
        <dbReference type="Ensembl" id="ENSCPVP00000021218.1"/>
    </source>
</evidence>
<feature type="coiled-coil region" evidence="1">
    <location>
        <begin position="914"/>
        <end position="941"/>
    </location>
</feature>
<dbReference type="InterPro" id="IPR052825">
    <property type="entry name" value="CCD-Prefoldin_beta-like"/>
</dbReference>
<feature type="coiled-coil region" evidence="1">
    <location>
        <begin position="100"/>
        <end position="173"/>
    </location>
</feature>
<keyword evidence="1" id="KW-0175">Coiled coil</keyword>
<feature type="region of interest" description="Disordered" evidence="2">
    <location>
        <begin position="333"/>
        <end position="362"/>
    </location>
</feature>
<feature type="region of interest" description="Disordered" evidence="2">
    <location>
        <begin position="1068"/>
        <end position="1178"/>
    </location>
</feature>
<dbReference type="InterPro" id="IPR031476">
    <property type="entry name" value="DUF4686"/>
</dbReference>
<sequence>MDAAPVGARCSLMTGPGGLGVLAVPARGGFGGSARCYPKGIGVPQGDRGARGPPCLTAPLGAPQAEPPVPADTIRRWLRTEGADPAAPAEEQLGLAWRLLRRAETRLGELERRRAQDMRDVESYVGHVRALTEERDAIASEYEKENEQLRLELAQLQLQQESQLKEVEEMLEQEGLSQISCSAASEQVAYLLVERAALLGRLGSHSSMDGLQFCREELEGEQASPAGDVGDLDEAPQRLVVSQEEIQRVAEGLDAQSKEQSGADRAELQRAMEHNSRLDKEILALRARVQTLDLERKAFLELVEQLKEEICEYQRSERPEPPAPEGLGVASLQAQGTQEEAGADGDPGASRAAPYQEHGDQGVETLHKRCREAMESTEGRNSQLLHKLQKLEQEQEGLVEHNEKLESVLGETQIQSKQESKVEGLHQKITSLETELFEVQKNKSEMDGNEQVTSGAQEMQEMLESCQETLDKLGSQLGERRERRKQLASELELLREDLKAEKGLGSQGLPDSHSELTGHINTSPSLQRASASRDLVEVSHEKPHKDSALLSPEASEVLQDREQSPRVEQKQEDPCADAKTYEEQVAKVVFLEEQIKNLREEQEVLCSELLESNKKKEELEKQLKESSEEKRLLLEEIAQLRCDIRSAWEQGDMRRMTPGLEQRENRFLPWQSSAGSLEGSLKQGLSEERFQQQEEKLQQLRQDLRRVQNLCSSAERELRYEREKNADLQRQNLLLQQECTKVKAELKQARAKLSETTETCSSLSAQWDRSQQKVKELELELSKCSQADKLRSSLQERLAQEKSRAGEAQKKVSKLQQKLKDSQHQLLLAEARVSDKKLLEEELKEARETEARVQQELHEEQLKRRLLEQQVEELRQQLRHSRETEASLAKMHVELQAKTLHVLEDEKKLDAGEHVQCQKENQKLSEQLVLLKEENKALYEEGVRLLNQKDLYVRKYNEMQLRHKDKIRRAKETFIHEVKQRDSRIKQLENELSESKLQVEKGKVLIAQITAENEKLLQERRRLLQKISDQEESPWSLRPGIPSLQSRGKILEEENARLQDKLQLSSLVGSSQRLARSSPAPSTEDLKLAPGSHPQSKVLPPPRASFPPRDLPEPLGALKAPQSTKPEGEAESQDSSFCLSPSQPSEIGYLNVASPGDSTAPSASPVQEQSHSLGSQSF</sequence>
<feature type="coiled-coil region" evidence="1">
    <location>
        <begin position="791"/>
        <end position="884"/>
    </location>
</feature>
<reference evidence="3" key="3">
    <citation type="submission" date="2025-09" db="UniProtKB">
        <authorList>
            <consortium name="Ensembl"/>
        </authorList>
    </citation>
    <scope>IDENTIFICATION</scope>
</reference>
<dbReference type="PANTHER" id="PTHR34479">
    <property type="entry name" value="COILED-COIL DOMAIN-CONTAINING PROTEIN 30"/>
    <property type="match status" value="1"/>
</dbReference>
<organism evidence="3 4">
    <name type="scientific">Geospiza parvula</name>
    <name type="common">Small tree-finch</name>
    <name type="synonym">Camarhynchus parvulus</name>
    <dbReference type="NCBI Taxonomy" id="87175"/>
    <lineage>
        <taxon>Eukaryota</taxon>
        <taxon>Metazoa</taxon>
        <taxon>Chordata</taxon>
        <taxon>Craniata</taxon>
        <taxon>Vertebrata</taxon>
        <taxon>Euteleostomi</taxon>
        <taxon>Archelosauria</taxon>
        <taxon>Archosauria</taxon>
        <taxon>Dinosauria</taxon>
        <taxon>Saurischia</taxon>
        <taxon>Theropoda</taxon>
        <taxon>Coelurosauria</taxon>
        <taxon>Aves</taxon>
        <taxon>Neognathae</taxon>
        <taxon>Neoaves</taxon>
        <taxon>Telluraves</taxon>
        <taxon>Australaves</taxon>
        <taxon>Passeriformes</taxon>
        <taxon>Thraupidae</taxon>
        <taxon>Camarhynchus</taxon>
    </lineage>
</organism>
<feature type="compositionally biased region" description="Polar residues" evidence="2">
    <location>
        <begin position="1156"/>
        <end position="1178"/>
    </location>
</feature>
<reference evidence="3" key="1">
    <citation type="submission" date="2020-02" db="EMBL/GenBank/DDBJ databases">
        <authorList>
            <person name="Enbody D E."/>
            <person name="Pettersson E M."/>
        </authorList>
    </citation>
    <scope>NUCLEOTIDE SEQUENCE [LARGE SCALE GENOMIC DNA]</scope>
</reference>
<keyword evidence="4" id="KW-1185">Reference proteome</keyword>
<feature type="compositionally biased region" description="Polar residues" evidence="2">
    <location>
        <begin position="1133"/>
        <end position="1145"/>
    </location>
</feature>
<accession>A0A8C3NJV7</accession>
<feature type="compositionally biased region" description="Basic and acidic residues" evidence="2">
    <location>
        <begin position="558"/>
        <end position="573"/>
    </location>
</feature>
<feature type="coiled-coil region" evidence="1">
    <location>
        <begin position="683"/>
        <end position="766"/>
    </location>
</feature>
<dbReference type="PANTHER" id="PTHR34479:SF1">
    <property type="entry name" value="COILED-COIL DOMAIN-CONTAINING PROTEIN 30"/>
    <property type="match status" value="1"/>
</dbReference>
<feature type="coiled-coil region" evidence="1">
    <location>
        <begin position="581"/>
        <end position="643"/>
    </location>
</feature>
<gene>
    <name evidence="3" type="primary">CCDC30</name>
</gene>
<dbReference type="Pfam" id="PF15742">
    <property type="entry name" value="DUF4686"/>
    <property type="match status" value="1"/>
</dbReference>
<dbReference type="Proteomes" id="UP000694382">
    <property type="component" value="Chromosome 21"/>
</dbReference>
<protein>
    <submittedName>
        <fullName evidence="3">Coiled-coil domain containing 30</fullName>
    </submittedName>
</protein>
<evidence type="ECO:0000256" key="2">
    <source>
        <dbReference type="SAM" id="MobiDB-lite"/>
    </source>
</evidence>
<feature type="compositionally biased region" description="Polar residues" evidence="2">
    <location>
        <begin position="1068"/>
        <end position="1081"/>
    </location>
</feature>
<feature type="compositionally biased region" description="Basic and acidic residues" evidence="2">
    <location>
        <begin position="534"/>
        <end position="547"/>
    </location>
</feature>
<feature type="coiled-coil region" evidence="1">
    <location>
        <begin position="268"/>
        <end position="309"/>
    </location>
</feature>